<feature type="region of interest" description="Disordered" evidence="1">
    <location>
        <begin position="143"/>
        <end position="266"/>
    </location>
</feature>
<feature type="non-terminal residue" evidence="2">
    <location>
        <position position="1"/>
    </location>
</feature>
<dbReference type="Proteomes" id="UP000023152">
    <property type="component" value="Unassembled WGS sequence"/>
</dbReference>
<sequence>GEGGEGEGEGEKETQKKKKGIYERNVDRILRALSIVRQTPQRMERMTVCIRKALDDLYNVMIQLKLNCNVDAMQEELTYKLIALVAPSNLHDQRETSIHRAVIQPILETLDDIPLEMADGGEEHANMSLEHAAKEYGASFVMCDDNHPHAHPQHSDASDNATNASVAISNSGDDDPSSFKPPTVLDSLLKNPRYQPHIVRTLQTPSRSICKRHSFSGSGASADRNGDDFVLSKPQNPNHSKSKSKSNCNNDYTDSNDDNADDDNVDNDKYETVVQECKEMFQQLADSLQVSPNKVAKIIAEKVFYGMAQLLPNTGTEKENVGANANGKIENSGVIVPQAVEELMEAYQPRPNSTQKHNVVEREHKAESCKSSENAKEENNSGFLAHLVAQSLYDGLNELYSDPTQLAQLSPDKRNSAFGCLQELVKATPEKLPEVLSQTPQRPDIQLSVLDGVCQLVKTPGGESRRTSLSNCSSIHRRKIDLENDDEETNANPSGGFCPFDCVETTEQSHSLSKPLDGVGSKTCSSIRVDATSAHKSSSGSDGATDAIASPNVKSGYTTTTTTTHLSTTAPPPLCDDDEQMQSTRGAAIEHSLALSEQRRLNRMNEEEEGRPLSMEQELNPLKVDHRSPSKKSHRSASSRSPPPTRSRNEILQTEVRVGKIIRTCSRTANLREREKFQEQTKIDNSFRSNVFIRPNHPAHRNYPQTMDDISRKSKRINKDYNKGKMQTARKYDPSQE</sequence>
<gene>
    <name evidence="2" type="ORF">RFI_10988</name>
</gene>
<comment type="caution">
    <text evidence="2">The sequence shown here is derived from an EMBL/GenBank/DDBJ whole genome shotgun (WGS) entry which is preliminary data.</text>
</comment>
<evidence type="ECO:0000313" key="2">
    <source>
        <dbReference type="EMBL" id="ETO26149.1"/>
    </source>
</evidence>
<accession>X6NK87</accession>
<keyword evidence="3" id="KW-1185">Reference proteome</keyword>
<feature type="region of interest" description="Disordered" evidence="1">
    <location>
        <begin position="693"/>
        <end position="737"/>
    </location>
</feature>
<feature type="non-terminal residue" evidence="2">
    <location>
        <position position="737"/>
    </location>
</feature>
<feature type="compositionally biased region" description="Basic and acidic residues" evidence="1">
    <location>
        <begin position="709"/>
        <end position="723"/>
    </location>
</feature>
<feature type="compositionally biased region" description="Low complexity" evidence="1">
    <location>
        <begin position="558"/>
        <end position="569"/>
    </location>
</feature>
<protein>
    <submittedName>
        <fullName evidence="2">Subtilisin-like serine protease</fullName>
    </submittedName>
</protein>
<dbReference type="GO" id="GO:0006508">
    <property type="term" value="P:proteolysis"/>
    <property type="evidence" value="ECO:0007669"/>
    <property type="project" value="UniProtKB-KW"/>
</dbReference>
<feature type="compositionally biased region" description="Basic and acidic residues" evidence="1">
    <location>
        <begin position="144"/>
        <end position="157"/>
    </location>
</feature>
<feature type="compositionally biased region" description="Acidic residues" evidence="1">
    <location>
        <begin position="254"/>
        <end position="265"/>
    </location>
</feature>
<evidence type="ECO:0000256" key="1">
    <source>
        <dbReference type="SAM" id="MobiDB-lite"/>
    </source>
</evidence>
<feature type="compositionally biased region" description="Low complexity" evidence="1">
    <location>
        <begin position="232"/>
        <end position="253"/>
    </location>
</feature>
<keyword evidence="2" id="KW-0645">Protease</keyword>
<name>X6NK87_RETFI</name>
<feature type="region of interest" description="Disordered" evidence="1">
    <location>
        <begin position="531"/>
        <end position="654"/>
    </location>
</feature>
<reference evidence="2 3" key="1">
    <citation type="journal article" date="2013" name="Curr. Biol.">
        <title>The Genome of the Foraminiferan Reticulomyxa filosa.</title>
        <authorList>
            <person name="Glockner G."/>
            <person name="Hulsmann N."/>
            <person name="Schleicher M."/>
            <person name="Noegel A.A."/>
            <person name="Eichinger L."/>
            <person name="Gallinger C."/>
            <person name="Pawlowski J."/>
            <person name="Sierra R."/>
            <person name="Euteneuer U."/>
            <person name="Pillet L."/>
            <person name="Moustafa A."/>
            <person name="Platzer M."/>
            <person name="Groth M."/>
            <person name="Szafranski K."/>
            <person name="Schliwa M."/>
        </authorList>
    </citation>
    <scope>NUCLEOTIDE SEQUENCE [LARGE SCALE GENOMIC DNA]</scope>
</reference>
<evidence type="ECO:0000313" key="3">
    <source>
        <dbReference type="Proteomes" id="UP000023152"/>
    </source>
</evidence>
<keyword evidence="2" id="KW-0378">Hydrolase</keyword>
<feature type="compositionally biased region" description="Polar residues" evidence="1">
    <location>
        <begin position="158"/>
        <end position="171"/>
    </location>
</feature>
<proteinExistence type="predicted"/>
<dbReference type="AlphaFoldDB" id="X6NK87"/>
<dbReference type="EMBL" id="ASPP01008052">
    <property type="protein sequence ID" value="ETO26149.1"/>
    <property type="molecule type" value="Genomic_DNA"/>
</dbReference>
<dbReference type="GO" id="GO:0008233">
    <property type="term" value="F:peptidase activity"/>
    <property type="evidence" value="ECO:0007669"/>
    <property type="project" value="UniProtKB-KW"/>
</dbReference>
<organism evidence="2 3">
    <name type="scientific">Reticulomyxa filosa</name>
    <dbReference type="NCBI Taxonomy" id="46433"/>
    <lineage>
        <taxon>Eukaryota</taxon>
        <taxon>Sar</taxon>
        <taxon>Rhizaria</taxon>
        <taxon>Retaria</taxon>
        <taxon>Foraminifera</taxon>
        <taxon>Monothalamids</taxon>
        <taxon>Reticulomyxidae</taxon>
        <taxon>Reticulomyxa</taxon>
    </lineage>
</organism>